<accession>A0A7I7QNY6</accession>
<reference evidence="2 3" key="1">
    <citation type="journal article" date="2019" name="Emerg. Microbes Infect.">
        <title>Comprehensive subspecies identification of 175 nontuberculous mycobacteria species based on 7547 genomic profiles.</title>
        <authorList>
            <person name="Matsumoto Y."/>
            <person name="Kinjo T."/>
            <person name="Motooka D."/>
            <person name="Nabeya D."/>
            <person name="Jung N."/>
            <person name="Uechi K."/>
            <person name="Horii T."/>
            <person name="Iida T."/>
            <person name="Fujita J."/>
            <person name="Nakamura S."/>
        </authorList>
    </citation>
    <scope>NUCLEOTIDE SEQUENCE [LARGE SCALE GENOMIC DNA]</scope>
    <source>
        <strain evidence="2 3">JCM 17899</strain>
    </source>
</reference>
<dbReference type="EMBL" id="AP022588">
    <property type="protein sequence ID" value="BBY27995.1"/>
    <property type="molecule type" value="Genomic_DNA"/>
</dbReference>
<dbReference type="Proteomes" id="UP000467193">
    <property type="component" value="Chromosome"/>
</dbReference>
<evidence type="ECO:0000256" key="1">
    <source>
        <dbReference type="SAM" id="Phobius"/>
    </source>
</evidence>
<evidence type="ECO:0000313" key="3">
    <source>
        <dbReference type="Proteomes" id="UP000467193"/>
    </source>
</evidence>
<proteinExistence type="predicted"/>
<organism evidence="2 3">
    <name type="scientific">Mycolicibacterium sediminis</name>
    <dbReference type="NCBI Taxonomy" id="1286180"/>
    <lineage>
        <taxon>Bacteria</taxon>
        <taxon>Bacillati</taxon>
        <taxon>Actinomycetota</taxon>
        <taxon>Actinomycetes</taxon>
        <taxon>Mycobacteriales</taxon>
        <taxon>Mycobacteriaceae</taxon>
        <taxon>Mycolicibacterium</taxon>
    </lineage>
</organism>
<dbReference type="AlphaFoldDB" id="A0A7I7QNY6"/>
<sequence length="100" mass="10637">MPAMPDDPRPEPDEDAGVDELQADIEATREELADTVSALADKVDVKARAHDKAEEAKAAVAQKAHDVGSGIDANRGSAAGIAVGVLVVVGLLAWWRRRRR</sequence>
<keyword evidence="1" id="KW-0472">Membrane</keyword>
<dbReference type="KEGG" id="msei:MSEDJ_20910"/>
<evidence type="ECO:0008006" key="4">
    <source>
        <dbReference type="Google" id="ProtNLM"/>
    </source>
</evidence>
<gene>
    <name evidence="2" type="ORF">MSEDJ_20910</name>
</gene>
<keyword evidence="1" id="KW-1133">Transmembrane helix</keyword>
<dbReference type="InterPro" id="IPR022062">
    <property type="entry name" value="DUF3618"/>
</dbReference>
<keyword evidence="1" id="KW-0812">Transmembrane</keyword>
<feature type="transmembrane region" description="Helical" evidence="1">
    <location>
        <begin position="76"/>
        <end position="95"/>
    </location>
</feature>
<dbReference type="Pfam" id="PF12277">
    <property type="entry name" value="DUF3618"/>
    <property type="match status" value="1"/>
</dbReference>
<name>A0A7I7QNY6_9MYCO</name>
<keyword evidence="3" id="KW-1185">Reference proteome</keyword>
<protein>
    <recommendedName>
        <fullName evidence="4">DUF3618 domain-containing protein</fullName>
    </recommendedName>
</protein>
<evidence type="ECO:0000313" key="2">
    <source>
        <dbReference type="EMBL" id="BBY27995.1"/>
    </source>
</evidence>